<reference evidence="6" key="1">
    <citation type="submission" date="2020-12" db="EMBL/GenBank/DDBJ databases">
        <title>Geomonas sp. Red875, isolated from river sediment.</title>
        <authorList>
            <person name="Xu Z."/>
            <person name="Zhang Z."/>
            <person name="Masuda Y."/>
            <person name="Itoh H."/>
            <person name="Senoo K."/>
        </authorList>
    </citation>
    <scope>NUCLEOTIDE SEQUENCE</scope>
    <source>
        <strain evidence="6">Red875</strain>
    </source>
</reference>
<dbReference type="HAMAP" id="MF_00527">
    <property type="entry name" value="3MGH"/>
    <property type="match status" value="1"/>
</dbReference>
<dbReference type="AlphaFoldDB" id="A0A8J7JDT1"/>
<dbReference type="FunFam" id="3.10.300.10:FF:000001">
    <property type="entry name" value="Putative 3-methyladenine DNA glycosylase"/>
    <property type="match status" value="1"/>
</dbReference>
<dbReference type="CDD" id="cd00540">
    <property type="entry name" value="AAG"/>
    <property type="match status" value="1"/>
</dbReference>
<dbReference type="EMBL" id="JAEMHM010000003">
    <property type="protein sequence ID" value="MBJ6723879.1"/>
    <property type="molecule type" value="Genomic_DNA"/>
</dbReference>
<evidence type="ECO:0000256" key="5">
    <source>
        <dbReference type="HAMAP-Rule" id="MF_00527"/>
    </source>
</evidence>
<comment type="caution">
    <text evidence="6">The sequence shown here is derived from an EMBL/GenBank/DDBJ whole genome shotgun (WGS) entry which is preliminary data.</text>
</comment>
<proteinExistence type="inferred from homology"/>
<dbReference type="EC" id="3.2.2.-" evidence="5"/>
<evidence type="ECO:0000256" key="1">
    <source>
        <dbReference type="ARBA" id="ARBA00009232"/>
    </source>
</evidence>
<evidence type="ECO:0000256" key="2">
    <source>
        <dbReference type="ARBA" id="ARBA00022763"/>
    </source>
</evidence>
<keyword evidence="4 5" id="KW-0234">DNA repair</keyword>
<keyword evidence="7" id="KW-1185">Reference proteome</keyword>
<name>A0A8J7JDT1_9BACT</name>
<keyword evidence="3 5" id="KW-0378">Hydrolase</keyword>
<evidence type="ECO:0000256" key="4">
    <source>
        <dbReference type="ARBA" id="ARBA00023204"/>
    </source>
</evidence>
<dbReference type="InterPro" id="IPR003180">
    <property type="entry name" value="MPG"/>
</dbReference>
<evidence type="ECO:0000256" key="3">
    <source>
        <dbReference type="ARBA" id="ARBA00022801"/>
    </source>
</evidence>
<evidence type="ECO:0000313" key="6">
    <source>
        <dbReference type="EMBL" id="MBJ6723879.1"/>
    </source>
</evidence>
<dbReference type="InterPro" id="IPR011034">
    <property type="entry name" value="Formyl_transferase-like_C_sf"/>
</dbReference>
<sequence length="187" mass="20606">MELPPKLPRSFYDRETILVARELLGCLLVRVDAGLPRVGKIVEVEAYLGIEDRAAHASHGLTPRTRVLYGAPGHAYVYLIYGMHWCLNVVTEPEGKGCAVLIRALEPLANTDGKTSGPGLVCRALHIDKAFHGHDLESSDLFLTEPVEPVDPAAIVIRPRIGVDYAGAWAEKPLRFYLPGNRFVSRK</sequence>
<gene>
    <name evidence="6" type="ORF">JFN93_04080</name>
</gene>
<dbReference type="GO" id="GO:0003677">
    <property type="term" value="F:DNA binding"/>
    <property type="evidence" value="ECO:0007669"/>
    <property type="project" value="InterPro"/>
</dbReference>
<protein>
    <recommendedName>
        <fullName evidence="5">Putative 3-methyladenine DNA glycosylase</fullName>
        <ecNumber evidence="5">3.2.2.-</ecNumber>
    </recommendedName>
</protein>
<dbReference type="Proteomes" id="UP000636888">
    <property type="component" value="Unassembled WGS sequence"/>
</dbReference>
<dbReference type="GO" id="GO:0003905">
    <property type="term" value="F:alkylbase DNA N-glycosylase activity"/>
    <property type="evidence" value="ECO:0007669"/>
    <property type="project" value="InterPro"/>
</dbReference>
<dbReference type="PANTHER" id="PTHR10429:SF0">
    <property type="entry name" value="DNA-3-METHYLADENINE GLYCOSYLASE"/>
    <property type="match status" value="1"/>
</dbReference>
<accession>A0A8J7JDT1</accession>
<dbReference type="GO" id="GO:0006284">
    <property type="term" value="P:base-excision repair"/>
    <property type="evidence" value="ECO:0007669"/>
    <property type="project" value="InterPro"/>
</dbReference>
<comment type="similarity">
    <text evidence="1 5">Belongs to the DNA glycosylase MPG family.</text>
</comment>
<keyword evidence="2 5" id="KW-0227">DNA damage</keyword>
<dbReference type="PANTHER" id="PTHR10429">
    <property type="entry name" value="DNA-3-METHYLADENINE GLYCOSYLASE"/>
    <property type="match status" value="1"/>
</dbReference>
<dbReference type="Pfam" id="PF02245">
    <property type="entry name" value="Pur_DNA_glyco"/>
    <property type="match status" value="1"/>
</dbReference>
<organism evidence="6 7">
    <name type="scientific">Geomesophilobacter sediminis</name>
    <dbReference type="NCBI Taxonomy" id="2798584"/>
    <lineage>
        <taxon>Bacteria</taxon>
        <taxon>Pseudomonadati</taxon>
        <taxon>Thermodesulfobacteriota</taxon>
        <taxon>Desulfuromonadia</taxon>
        <taxon>Geobacterales</taxon>
        <taxon>Geobacteraceae</taxon>
        <taxon>Geomesophilobacter</taxon>
    </lineage>
</organism>
<dbReference type="SUPFAM" id="SSF50486">
    <property type="entry name" value="FMT C-terminal domain-like"/>
    <property type="match status" value="1"/>
</dbReference>
<evidence type="ECO:0000313" key="7">
    <source>
        <dbReference type="Proteomes" id="UP000636888"/>
    </source>
</evidence>
<dbReference type="Gene3D" id="3.10.300.10">
    <property type="entry name" value="Methylpurine-DNA glycosylase (MPG)"/>
    <property type="match status" value="1"/>
</dbReference>
<dbReference type="InterPro" id="IPR036995">
    <property type="entry name" value="MPG_sf"/>
</dbReference>
<dbReference type="NCBIfam" id="TIGR00567">
    <property type="entry name" value="3mg"/>
    <property type="match status" value="1"/>
</dbReference>